<dbReference type="Pfam" id="PF01659">
    <property type="entry name" value="Luteo_Vpg"/>
    <property type="match status" value="1"/>
</dbReference>
<dbReference type="GO" id="GO:0046740">
    <property type="term" value="P:transport of virus in host, cell to cell"/>
    <property type="evidence" value="ECO:0007669"/>
    <property type="project" value="UniProtKB-KW"/>
</dbReference>
<keyword evidence="2" id="KW-0916">Viral movement protein</keyword>
<evidence type="ECO:0000256" key="3">
    <source>
        <dbReference type="SAM" id="MobiDB-lite"/>
    </source>
</evidence>
<name>A0A141AYI7_9TOMB</name>
<protein>
    <submittedName>
        <fullName evidence="4">Movement protein P4</fullName>
    </submittedName>
</protein>
<dbReference type="EMBL" id="KP204875">
    <property type="protein sequence ID" value="AKA60678.1"/>
    <property type="molecule type" value="Genomic_RNA"/>
</dbReference>
<keyword evidence="1" id="KW-0813">Transport</keyword>
<feature type="compositionally biased region" description="Polar residues" evidence="3">
    <location>
        <begin position="146"/>
        <end position="164"/>
    </location>
</feature>
<evidence type="ECO:0000256" key="2">
    <source>
        <dbReference type="ARBA" id="ARBA00023031"/>
    </source>
</evidence>
<evidence type="ECO:0000256" key="1">
    <source>
        <dbReference type="ARBA" id="ARBA00022448"/>
    </source>
</evidence>
<organism evidence="4">
    <name type="scientific">Sea celery virus A</name>
    <dbReference type="NCBI Taxonomy" id="1636508"/>
    <lineage>
        <taxon>Viruses</taxon>
        <taxon>Riboviria</taxon>
        <taxon>Orthornavirae</taxon>
        <taxon>Kitrinoviricota</taxon>
        <taxon>Tolucaviricetes</taxon>
        <taxon>Tolivirales</taxon>
        <taxon>Tombusviridae</taxon>
        <taxon>Calvusvirinae</taxon>
        <taxon>Umbravirus</taxon>
    </lineage>
</organism>
<accession>A0A141AYI7</accession>
<dbReference type="InterPro" id="IPR001964">
    <property type="entry name" value="Luteo_VPG"/>
</dbReference>
<reference evidence="4" key="1">
    <citation type="submission" date="2014-11" db="EMBL/GenBank/DDBJ databases">
        <title>Sea celery mosaic virus: a new umbravirus from Western Australia.</title>
        <authorList>
            <person name="Wylie S.J."/>
            <person name="Li H."/>
            <person name="Jones M.G.K."/>
        </authorList>
    </citation>
    <scope>NUCLEOTIDE SEQUENCE</scope>
    <source>
        <strain evidence="4">SW-11</strain>
    </source>
</reference>
<feature type="region of interest" description="Disordered" evidence="3">
    <location>
        <begin position="146"/>
        <end position="171"/>
    </location>
</feature>
<sequence>MGDGHAIEPIGAIDKISQWLWSKPLGNHSAGDDEEETADALVEEAQLEDEGQLRHLYFQRTVSREVPQELSRSGRVNQIAQHSALEFSRPTMSIRSQWSSWSSSPRPHQPRLGRSLTSLTPIAQPQVFNPLYLNSGLRRMDEGNIQRNKSMDSNGTPVPRTNSGYYIKGTEAPVSPGRFGLPLSVKRKTPNR</sequence>
<proteinExistence type="predicted"/>
<evidence type="ECO:0000313" key="4">
    <source>
        <dbReference type="EMBL" id="AKA60678.1"/>
    </source>
</evidence>
<dbReference type="PRINTS" id="PR00912">
    <property type="entry name" value="LVIRUSORF5"/>
</dbReference>